<proteinExistence type="predicted"/>
<gene>
    <name evidence="1" type="ORF">GOZ95_10735</name>
</gene>
<reference evidence="1 2" key="1">
    <citation type="submission" date="2019-12" db="EMBL/GenBank/DDBJ databases">
        <title>Whole-genome sequencing of Allorhizobium vitis.</title>
        <authorList>
            <person name="Gan H.M."/>
            <person name="Szegedi E."/>
            <person name="Burr T."/>
            <person name="Savka M.A."/>
        </authorList>
    </citation>
    <scope>NUCLEOTIDE SEQUENCE [LARGE SCALE GENOMIC DNA]</scope>
    <source>
        <strain evidence="1 2">CG989</strain>
    </source>
</reference>
<accession>A0AAE4WC09</accession>
<comment type="caution">
    <text evidence="1">The sequence shown here is derived from an EMBL/GenBank/DDBJ whole genome shotgun (WGS) entry which is preliminary data.</text>
</comment>
<evidence type="ECO:0000313" key="1">
    <source>
        <dbReference type="EMBL" id="MUZ57926.1"/>
    </source>
</evidence>
<dbReference type="AlphaFoldDB" id="A0AAE4WC09"/>
<dbReference type="EMBL" id="WPHM01000005">
    <property type="protein sequence ID" value="MUZ57926.1"/>
    <property type="molecule type" value="Genomic_DNA"/>
</dbReference>
<evidence type="ECO:0000313" key="2">
    <source>
        <dbReference type="Proteomes" id="UP000436692"/>
    </source>
</evidence>
<sequence length="154" mass="17434">MVQKDDEWKRLETGTDDELRDIFIDSPQQIWAVGGSGVILKGNLADGFRNVAFHGDKDKSLLSITRFNGQIVIASGYALHWFDGHILSPLKPVLDASINRNVPTPLKIQAVDDVLYYFDYKHGVHTFDGERWTNIAIPPELLERDFKGLPKTKQ</sequence>
<protein>
    <submittedName>
        <fullName evidence="1">Uncharacterized protein</fullName>
    </submittedName>
</protein>
<organism evidence="1 2">
    <name type="scientific">Agrobacterium vitis</name>
    <name type="common">Rhizobium vitis</name>
    <dbReference type="NCBI Taxonomy" id="373"/>
    <lineage>
        <taxon>Bacteria</taxon>
        <taxon>Pseudomonadati</taxon>
        <taxon>Pseudomonadota</taxon>
        <taxon>Alphaproteobacteria</taxon>
        <taxon>Hyphomicrobiales</taxon>
        <taxon>Rhizobiaceae</taxon>
        <taxon>Rhizobium/Agrobacterium group</taxon>
        <taxon>Agrobacterium</taxon>
    </lineage>
</organism>
<dbReference type="Proteomes" id="UP000436692">
    <property type="component" value="Unassembled WGS sequence"/>
</dbReference>
<name>A0AAE4WC09_AGRVI</name>